<dbReference type="HOGENOM" id="CLU_178655_0_0_1"/>
<dbReference type="PROSITE" id="PS51720">
    <property type="entry name" value="G_AIG1"/>
    <property type="match status" value="1"/>
</dbReference>
<evidence type="ECO:0000256" key="4">
    <source>
        <dbReference type="SAM" id="MobiDB-lite"/>
    </source>
</evidence>
<sequence length="103" mass="11188">MEGLQKSTYGTIVEGQETYSVEDSGLLRILLVGKSGCGKSATGNSILRRPAFESRLRGQSVTRTSQAEMGTWEGRSFLVVDTPPSSSQRSRTKTWTRTLGTAT</sequence>
<evidence type="ECO:0000313" key="6">
    <source>
        <dbReference type="RGD" id="628871"/>
    </source>
</evidence>
<feature type="compositionally biased region" description="Polar residues" evidence="4">
    <location>
        <begin position="83"/>
        <end position="103"/>
    </location>
</feature>
<dbReference type="Pfam" id="PF04548">
    <property type="entry name" value="AIG1"/>
    <property type="match status" value="1"/>
</dbReference>
<dbReference type="GO" id="GO:0005525">
    <property type="term" value="F:GTP binding"/>
    <property type="evidence" value="ECO:0007669"/>
    <property type="project" value="UniProtKB-KW"/>
</dbReference>
<dbReference type="SUPFAM" id="SSF52540">
    <property type="entry name" value="P-loop containing nucleoside triphosphate hydrolases"/>
    <property type="match status" value="1"/>
</dbReference>
<comment type="similarity">
    <text evidence="1">Belongs to the TRAFAC class TrmE-Era-EngA-EngB-Septin-like GTPase superfamily. AIG1/Toc34/Toc159-like paraseptin GTPase family. IAN subfamily.</text>
</comment>
<dbReference type="OrthoDB" id="8954335at2759"/>
<dbReference type="InterPro" id="IPR045058">
    <property type="entry name" value="GIMA/IAN/Toc"/>
</dbReference>
<dbReference type="RGD" id="628871">
    <property type="gene designation" value="Gimap5"/>
</dbReference>
<dbReference type="InterPro" id="IPR006703">
    <property type="entry name" value="G_AIG1"/>
</dbReference>
<keyword evidence="3" id="KW-0342">GTP-binding</keyword>
<dbReference type="ExpressionAtlas" id="Q0R3W6">
    <property type="expression patterns" value="baseline and differential"/>
</dbReference>
<dbReference type="InterPro" id="IPR027417">
    <property type="entry name" value="P-loop_NTPase"/>
</dbReference>
<proteinExistence type="evidence at transcript level"/>
<feature type="region of interest" description="Disordered" evidence="4">
    <location>
        <begin position="78"/>
        <end position="103"/>
    </location>
</feature>
<dbReference type="Gene3D" id="3.40.50.300">
    <property type="entry name" value="P-loop containing nucleotide triphosphate hydrolases"/>
    <property type="match status" value="1"/>
</dbReference>
<reference evidence="5" key="1">
    <citation type="submission" date="2005-07" db="EMBL/GenBank/DDBJ databases">
        <title>Expression of the Gimap Gene Cluster is Reduced in the Type 1 Diabetes BB Lymphopenic Rat.</title>
        <authorList>
            <person name="Rutledge E.A."/>
            <person name="Van Yserloo B."/>
            <person name="Fuller J.M."/>
            <person name="Moralejo D.H."/>
            <person name="Ettinger R.A."/>
            <person name="Gaur P."/>
            <person name="Peterson M.R."/>
            <person name="Hoehna J.L."/>
            <person name="Lernmark A."/>
        </authorList>
    </citation>
    <scope>NUCLEOTIDE SEQUENCE</scope>
    <source>
        <strain evidence="5">BBDR.lyp-</strain>
    </source>
</reference>
<evidence type="ECO:0000256" key="1">
    <source>
        <dbReference type="ARBA" id="ARBA00008535"/>
    </source>
</evidence>
<dbReference type="PANTHER" id="PTHR10903">
    <property type="entry name" value="GTPASE, IMAP FAMILY MEMBER-RELATED"/>
    <property type="match status" value="1"/>
</dbReference>
<dbReference type="Bgee" id="ENSRNOG00000008416">
    <property type="expression patterns" value="Expressed in thymus and 17 other cell types or tissues"/>
</dbReference>
<dbReference type="SMR" id="Q0R3W6"/>
<dbReference type="AlphaFoldDB" id="Q0R3W6"/>
<evidence type="ECO:0000256" key="2">
    <source>
        <dbReference type="ARBA" id="ARBA00022741"/>
    </source>
</evidence>
<evidence type="ECO:0000256" key="3">
    <source>
        <dbReference type="ARBA" id="ARBA00023134"/>
    </source>
</evidence>
<gene>
    <name evidence="5 6" type="primary">Gimap5</name>
</gene>
<protein>
    <submittedName>
        <fullName evidence="5">GIMAP5</fullName>
    </submittedName>
</protein>
<evidence type="ECO:0000313" key="5">
    <source>
        <dbReference type="EMBL" id="ABB03710.1"/>
    </source>
</evidence>
<name>Q0R3W6_RAT</name>
<keyword evidence="2" id="KW-0547">Nucleotide-binding</keyword>
<dbReference type="PANTHER" id="PTHR10903:SF69">
    <property type="entry name" value="GTPASE IMAP FAMILY MEMBER 5"/>
    <property type="match status" value="1"/>
</dbReference>
<accession>Q0R3W6</accession>
<organism evidence="5">
    <name type="scientific">Rattus norvegicus</name>
    <name type="common">Rat</name>
    <dbReference type="NCBI Taxonomy" id="10116"/>
    <lineage>
        <taxon>Eukaryota</taxon>
        <taxon>Metazoa</taxon>
        <taxon>Chordata</taxon>
        <taxon>Craniata</taxon>
        <taxon>Vertebrata</taxon>
        <taxon>Euteleostomi</taxon>
        <taxon>Mammalia</taxon>
        <taxon>Eutheria</taxon>
        <taxon>Euarchontoglires</taxon>
        <taxon>Glires</taxon>
        <taxon>Rodentia</taxon>
        <taxon>Myomorpha</taxon>
        <taxon>Muroidea</taxon>
        <taxon>Muridae</taxon>
        <taxon>Murinae</taxon>
        <taxon>Rattus</taxon>
    </lineage>
</organism>
<dbReference type="EMBL" id="DQ125353">
    <property type="protein sequence ID" value="ABB03710.1"/>
    <property type="molecule type" value="mRNA"/>
</dbReference>